<dbReference type="InterPro" id="IPR033877">
    <property type="entry name" value="Frm2/Hbn1"/>
</dbReference>
<dbReference type="PANTHER" id="PTHR43035">
    <property type="entry name" value="FATTY ACID REPRESSION MUTANT PROTEIN 2-RELATED"/>
    <property type="match status" value="1"/>
</dbReference>
<evidence type="ECO:0000256" key="3">
    <source>
        <dbReference type="ARBA" id="ARBA00023002"/>
    </source>
</evidence>
<protein>
    <submittedName>
        <fullName evidence="5">Nitroreductase</fullName>
    </submittedName>
</protein>
<feature type="domain" description="Nitroreductase" evidence="4">
    <location>
        <begin position="10"/>
        <end position="178"/>
    </location>
</feature>
<dbReference type="CDD" id="cd02140">
    <property type="entry name" value="Frm2-like"/>
    <property type="match status" value="1"/>
</dbReference>
<dbReference type="EMBL" id="AYZL01000006">
    <property type="protein sequence ID" value="KRN04765.1"/>
    <property type="molecule type" value="Genomic_DNA"/>
</dbReference>
<dbReference type="PANTHER" id="PTHR43035:SF1">
    <property type="entry name" value="FATTY ACID REPRESSION MUTANT PROTEIN 2-RELATED"/>
    <property type="match status" value="1"/>
</dbReference>
<evidence type="ECO:0000313" key="5">
    <source>
        <dbReference type="EMBL" id="KRN04765.1"/>
    </source>
</evidence>
<accession>A0A0R2DWS4</accession>
<name>A0A0R2DWS4_9LACO</name>
<gene>
    <name evidence="5" type="ORF">FC86_GL001121</name>
</gene>
<keyword evidence="2" id="KW-0963">Cytoplasm</keyword>
<evidence type="ECO:0000256" key="2">
    <source>
        <dbReference type="ARBA" id="ARBA00022490"/>
    </source>
</evidence>
<dbReference type="InterPro" id="IPR000415">
    <property type="entry name" value="Nitroreductase-like"/>
</dbReference>
<dbReference type="OrthoDB" id="9810617at2"/>
<dbReference type="GO" id="GO:0005737">
    <property type="term" value="C:cytoplasm"/>
    <property type="evidence" value="ECO:0007669"/>
    <property type="project" value="UniProtKB-SubCell"/>
</dbReference>
<dbReference type="InterPro" id="IPR029479">
    <property type="entry name" value="Nitroreductase"/>
</dbReference>
<proteinExistence type="predicted"/>
<keyword evidence="3" id="KW-0560">Oxidoreductase</keyword>
<dbReference type="GO" id="GO:0034599">
    <property type="term" value="P:cellular response to oxidative stress"/>
    <property type="evidence" value="ECO:0007669"/>
    <property type="project" value="InterPro"/>
</dbReference>
<dbReference type="STRING" id="1423744.FC86_GL001121"/>
<dbReference type="Proteomes" id="UP000051378">
    <property type="component" value="Unassembled WGS sequence"/>
</dbReference>
<dbReference type="FunFam" id="3.40.109.10:FF:000001">
    <property type="entry name" value="Nitroreductase family"/>
    <property type="match status" value="1"/>
</dbReference>
<comment type="caution">
    <text evidence="5">The sequence shown here is derived from an EMBL/GenBank/DDBJ whole genome shotgun (WGS) entry which is preliminary data.</text>
</comment>
<dbReference type="AlphaFoldDB" id="A0A0R2DWS4"/>
<keyword evidence="6" id="KW-1185">Reference proteome</keyword>
<evidence type="ECO:0000256" key="1">
    <source>
        <dbReference type="ARBA" id="ARBA00004496"/>
    </source>
</evidence>
<evidence type="ECO:0000313" key="6">
    <source>
        <dbReference type="Proteomes" id="UP000051378"/>
    </source>
</evidence>
<evidence type="ECO:0000259" key="4">
    <source>
        <dbReference type="Pfam" id="PF00881"/>
    </source>
</evidence>
<comment type="subcellular location">
    <subcellularLocation>
        <location evidence="1">Cytoplasm</location>
    </subcellularLocation>
</comment>
<dbReference type="Gene3D" id="3.40.109.10">
    <property type="entry name" value="NADH Oxidase"/>
    <property type="match status" value="1"/>
</dbReference>
<reference evidence="5 6" key="1">
    <citation type="journal article" date="2015" name="Genome Announc.">
        <title>Expanding the biotechnology potential of lactobacilli through comparative genomics of 213 strains and associated genera.</title>
        <authorList>
            <person name="Sun Z."/>
            <person name="Harris H.M."/>
            <person name="McCann A."/>
            <person name="Guo C."/>
            <person name="Argimon S."/>
            <person name="Zhang W."/>
            <person name="Yang X."/>
            <person name="Jeffery I.B."/>
            <person name="Cooney J.C."/>
            <person name="Kagawa T.F."/>
            <person name="Liu W."/>
            <person name="Song Y."/>
            <person name="Salvetti E."/>
            <person name="Wrobel A."/>
            <person name="Rasinkangas P."/>
            <person name="Parkhill J."/>
            <person name="Rea M.C."/>
            <person name="O'Sullivan O."/>
            <person name="Ritari J."/>
            <person name="Douillard F.P."/>
            <person name="Paul Ross R."/>
            <person name="Yang R."/>
            <person name="Briner A.E."/>
            <person name="Felis G.E."/>
            <person name="de Vos W.M."/>
            <person name="Barrangou R."/>
            <person name="Klaenhammer T.R."/>
            <person name="Caufield P.W."/>
            <person name="Cui Y."/>
            <person name="Zhang H."/>
            <person name="O'Toole P.W."/>
        </authorList>
    </citation>
    <scope>NUCLEOTIDE SEQUENCE [LARGE SCALE GENOMIC DNA]</scope>
    <source>
        <strain evidence="5 6">DSM 23037</strain>
    </source>
</reference>
<dbReference type="GO" id="GO:0016491">
    <property type="term" value="F:oxidoreductase activity"/>
    <property type="evidence" value="ECO:0007669"/>
    <property type="project" value="UniProtKB-KW"/>
</dbReference>
<dbReference type="RefSeq" id="WP_056974087.1">
    <property type="nucleotide sequence ID" value="NZ_AYZL01000006.1"/>
</dbReference>
<organism evidence="5 6">
    <name type="scientific">Holzapfeliella floricola DSM 23037 = JCM 16512</name>
    <dbReference type="NCBI Taxonomy" id="1423744"/>
    <lineage>
        <taxon>Bacteria</taxon>
        <taxon>Bacillati</taxon>
        <taxon>Bacillota</taxon>
        <taxon>Bacilli</taxon>
        <taxon>Lactobacillales</taxon>
        <taxon>Lactobacillaceae</taxon>
        <taxon>Holzapfeliella</taxon>
    </lineage>
</organism>
<dbReference type="PATRIC" id="fig|1423744.4.peg.1150"/>
<sequence>MNNSFIDLMTQRRSIYALGKNVPQSKEEITTLIKEAIKQSPTAFNNQTTRAVILFGNSSDKVWDMTIDVLRSIMSDDDAFEQSKARVSSFKNGIGTILYFSDQDAIEESKKQFAPYAQNMHDWSEQGLGGAQFSVWTTLASNNIGANIQHYNPIIDDQVKEAFDIPENWVLRAQMPFGSVENPAGDKDFLDDSTRFKVFED</sequence>
<dbReference type="SUPFAM" id="SSF55469">
    <property type="entry name" value="FMN-dependent nitroreductase-like"/>
    <property type="match status" value="1"/>
</dbReference>
<dbReference type="Pfam" id="PF00881">
    <property type="entry name" value="Nitroreductase"/>
    <property type="match status" value="1"/>
</dbReference>